<gene>
    <name evidence="1" type="ORF">DFP72DRAFT_850321</name>
</gene>
<comment type="caution">
    <text evidence="1">The sequence shown here is derived from an EMBL/GenBank/DDBJ whole genome shotgun (WGS) entry which is preliminary data.</text>
</comment>
<dbReference type="OrthoDB" id="3067340at2759"/>
<proteinExistence type="predicted"/>
<dbReference type="Proteomes" id="UP000521943">
    <property type="component" value="Unassembled WGS sequence"/>
</dbReference>
<dbReference type="AlphaFoldDB" id="A0A8H6M4E4"/>
<dbReference type="EMBL" id="JACGCI010000047">
    <property type="protein sequence ID" value="KAF6751806.1"/>
    <property type="molecule type" value="Genomic_DNA"/>
</dbReference>
<evidence type="ECO:0008006" key="3">
    <source>
        <dbReference type="Google" id="ProtNLM"/>
    </source>
</evidence>
<protein>
    <recommendedName>
        <fullName evidence="3">F-box domain-containing protein</fullName>
    </recommendedName>
</protein>
<accession>A0A8H6M4E4</accession>
<organism evidence="1 2">
    <name type="scientific">Ephemerocybe angulata</name>
    <dbReference type="NCBI Taxonomy" id="980116"/>
    <lineage>
        <taxon>Eukaryota</taxon>
        <taxon>Fungi</taxon>
        <taxon>Dikarya</taxon>
        <taxon>Basidiomycota</taxon>
        <taxon>Agaricomycotina</taxon>
        <taxon>Agaricomycetes</taxon>
        <taxon>Agaricomycetidae</taxon>
        <taxon>Agaricales</taxon>
        <taxon>Agaricineae</taxon>
        <taxon>Psathyrellaceae</taxon>
        <taxon>Ephemerocybe</taxon>
    </lineage>
</organism>
<keyword evidence="2" id="KW-1185">Reference proteome</keyword>
<name>A0A8H6M4E4_9AGAR</name>
<evidence type="ECO:0000313" key="2">
    <source>
        <dbReference type="Proteomes" id="UP000521943"/>
    </source>
</evidence>
<sequence length="333" mass="37579">MEDTAFITGWRRLPNELKDHVFDMLSLSDVISFADVSLPFRHFALKRMRLRLTQLTERYDLPLYTLLLVLDRTNSVIGGSLALELVHPTGLIPNNMDLYCPQQEADDLCGFLLSKGYEPVPDTLVFPLIVDDVPGRNCIQAVRTLYNPVKQSTIHVILSTSSSALPPIFSAHSTFLMNFVSANGIYSCYPSLTERDIGVRNVTDKLVDIQPRRVEDQDKYIRRGFSYVDGCPPLSMSSPHIVAETCLHLTRTLTDGITAVLPFDMNRSSCSYWPKSEWRMGCELKLTGGEVVRAETLIEVYCDSTDNWMHGNNLGRVSLAERAILRTVPSMQW</sequence>
<evidence type="ECO:0000313" key="1">
    <source>
        <dbReference type="EMBL" id="KAF6751806.1"/>
    </source>
</evidence>
<reference evidence="1 2" key="1">
    <citation type="submission" date="2020-07" db="EMBL/GenBank/DDBJ databases">
        <title>Comparative genomics of pyrophilous fungi reveals a link between fire events and developmental genes.</title>
        <authorList>
            <consortium name="DOE Joint Genome Institute"/>
            <person name="Steindorff A.S."/>
            <person name="Carver A."/>
            <person name="Calhoun S."/>
            <person name="Stillman K."/>
            <person name="Liu H."/>
            <person name="Lipzen A."/>
            <person name="Pangilinan J."/>
            <person name="Labutti K."/>
            <person name="Bruns T.D."/>
            <person name="Grigoriev I.V."/>
        </authorList>
    </citation>
    <scope>NUCLEOTIDE SEQUENCE [LARGE SCALE GENOMIC DNA]</scope>
    <source>
        <strain evidence="1 2">CBS 144469</strain>
    </source>
</reference>